<proteinExistence type="predicted"/>
<organism evidence="1 2">
    <name type="scientific">Thiocapsa imhoffii</name>
    <dbReference type="NCBI Taxonomy" id="382777"/>
    <lineage>
        <taxon>Bacteria</taxon>
        <taxon>Pseudomonadati</taxon>
        <taxon>Pseudomonadota</taxon>
        <taxon>Gammaproteobacteria</taxon>
        <taxon>Chromatiales</taxon>
        <taxon>Chromatiaceae</taxon>
        <taxon>Thiocapsa</taxon>
    </lineage>
</organism>
<reference evidence="1 2" key="1">
    <citation type="journal article" date="2020" name="Microorganisms">
        <title>Osmotic Adaptation and Compatible Solute Biosynthesis of Phototrophic Bacteria as Revealed from Genome Analyses.</title>
        <authorList>
            <person name="Imhoff J.F."/>
            <person name="Rahn T."/>
            <person name="Kunzel S."/>
            <person name="Keller A."/>
            <person name="Neulinger S.C."/>
        </authorList>
    </citation>
    <scope>NUCLEOTIDE SEQUENCE [LARGE SCALE GENOMIC DNA]</scope>
    <source>
        <strain evidence="1 2">DSM 21303</strain>
    </source>
</reference>
<evidence type="ECO:0000313" key="2">
    <source>
        <dbReference type="Proteomes" id="UP001138802"/>
    </source>
</evidence>
<comment type="caution">
    <text evidence="1">The sequence shown here is derived from an EMBL/GenBank/DDBJ whole genome shotgun (WGS) entry which is preliminary data.</text>
</comment>
<gene>
    <name evidence="1" type="ORF">CKO25_06470</name>
</gene>
<dbReference type="RefSeq" id="WP_200387111.1">
    <property type="nucleotide sequence ID" value="NZ_NRSD01000005.1"/>
</dbReference>
<keyword evidence="2" id="KW-1185">Reference proteome</keyword>
<evidence type="ECO:0000313" key="1">
    <source>
        <dbReference type="EMBL" id="MBK1644304.1"/>
    </source>
</evidence>
<dbReference type="Proteomes" id="UP001138802">
    <property type="component" value="Unassembled WGS sequence"/>
</dbReference>
<dbReference type="EMBL" id="NRSD01000005">
    <property type="protein sequence ID" value="MBK1644304.1"/>
    <property type="molecule type" value="Genomic_DNA"/>
</dbReference>
<dbReference type="AlphaFoldDB" id="A0A9X0WHA6"/>
<protein>
    <recommendedName>
        <fullName evidence="3">Type II toxin-antitoxin system HicA family toxin</fullName>
    </recommendedName>
</protein>
<name>A0A9X0WHA6_9GAMM</name>
<accession>A0A9X0WHA6</accession>
<evidence type="ECO:0008006" key="3">
    <source>
        <dbReference type="Google" id="ProtNLM"/>
    </source>
</evidence>
<sequence>MSKLEKLIASILANPRGVRFEEACRVARVLGFIHEGGQGSHRVFKRKGEPAQLNFQSRNGLIPAYQAHQLAAMIRKYGEDA</sequence>